<comment type="caution">
    <text evidence="10">The sequence shown here is derived from an EMBL/GenBank/DDBJ whole genome shotgun (WGS) entry which is preliminary data.</text>
</comment>
<organism evidence="10 11">
    <name type="scientific">Geomobilimonas luticola</name>
    <dbReference type="NCBI Taxonomy" id="1114878"/>
    <lineage>
        <taxon>Bacteria</taxon>
        <taxon>Pseudomonadati</taxon>
        <taxon>Thermodesulfobacteriota</taxon>
        <taxon>Desulfuromonadia</taxon>
        <taxon>Geobacterales</taxon>
        <taxon>Geobacteraceae</taxon>
        <taxon>Geomobilimonas</taxon>
    </lineage>
</organism>
<name>A0ABS5SGC1_9BACT</name>
<keyword evidence="4" id="KW-0808">Transferase</keyword>
<evidence type="ECO:0000256" key="1">
    <source>
        <dbReference type="ARBA" id="ARBA00000085"/>
    </source>
</evidence>
<dbReference type="SMART" id="SM00448">
    <property type="entry name" value="REC"/>
    <property type="match status" value="1"/>
</dbReference>
<dbReference type="InterPro" id="IPR001789">
    <property type="entry name" value="Sig_transdc_resp-reg_receiver"/>
</dbReference>
<dbReference type="Gene3D" id="1.10.287.130">
    <property type="match status" value="1"/>
</dbReference>
<keyword evidence="7" id="KW-0175">Coiled coil</keyword>
<evidence type="ECO:0000313" key="10">
    <source>
        <dbReference type="EMBL" id="MBT0654401.1"/>
    </source>
</evidence>
<dbReference type="SMART" id="SM00387">
    <property type="entry name" value="HATPase_c"/>
    <property type="match status" value="1"/>
</dbReference>
<feature type="domain" description="Response regulatory" evidence="9">
    <location>
        <begin position="12"/>
        <end position="128"/>
    </location>
</feature>
<dbReference type="InterPro" id="IPR036890">
    <property type="entry name" value="HATPase_C_sf"/>
</dbReference>
<keyword evidence="3 6" id="KW-0597">Phosphoprotein</keyword>
<dbReference type="CDD" id="cd17536">
    <property type="entry name" value="REC_YesN-like"/>
    <property type="match status" value="1"/>
</dbReference>
<feature type="modified residue" description="4-aspartylphosphate" evidence="6">
    <location>
        <position position="63"/>
    </location>
</feature>
<dbReference type="InterPro" id="IPR003661">
    <property type="entry name" value="HisK_dim/P_dom"/>
</dbReference>
<evidence type="ECO:0000256" key="6">
    <source>
        <dbReference type="PROSITE-ProRule" id="PRU00169"/>
    </source>
</evidence>
<dbReference type="EMBL" id="JAHCVK010000010">
    <property type="protein sequence ID" value="MBT0654401.1"/>
    <property type="molecule type" value="Genomic_DNA"/>
</dbReference>
<dbReference type="EC" id="2.7.13.3" evidence="2"/>
<dbReference type="InterPro" id="IPR011006">
    <property type="entry name" value="CheY-like_superfamily"/>
</dbReference>
<gene>
    <name evidence="10" type="ORF">KI810_15180</name>
</gene>
<dbReference type="SUPFAM" id="SSF55874">
    <property type="entry name" value="ATPase domain of HSP90 chaperone/DNA topoisomerase II/histidine kinase"/>
    <property type="match status" value="1"/>
</dbReference>
<evidence type="ECO:0000256" key="5">
    <source>
        <dbReference type="ARBA" id="ARBA00022777"/>
    </source>
</evidence>
<protein>
    <recommendedName>
        <fullName evidence="2">histidine kinase</fullName>
        <ecNumber evidence="2">2.7.13.3</ecNumber>
    </recommendedName>
</protein>
<evidence type="ECO:0000313" key="11">
    <source>
        <dbReference type="Proteomes" id="UP000756860"/>
    </source>
</evidence>
<dbReference type="Proteomes" id="UP000756860">
    <property type="component" value="Unassembled WGS sequence"/>
</dbReference>
<proteinExistence type="predicted"/>
<dbReference type="PROSITE" id="PS50110">
    <property type="entry name" value="RESPONSE_REGULATORY"/>
    <property type="match status" value="1"/>
</dbReference>
<accession>A0ABS5SGC1</accession>
<sequence>MGTTDSPGHDISLLYVEDEHDAREMLSRIIGHHYPDVRIFVAENGEEGLESFRRNRPEIVITDINMPITDGIRMATEIKSLVPSTEIIALTAYTNPQHLLQAIEIGISHYILKPIDIDQIFRVIDKALALIRSERAITRQNEVIRNLNEELVKKAAELERVNRELESFNYTVAHDLRSPMAAISGYSQVLLDLYASNLDSAGKDYLQVINREILRMSNLTGALLKFSVHSRKRVVKKWTDLSAMVTEITDNLRAREPGRRVDFRIATGIKGYGDPDLLRIVLENLLGNAWKYSVKKDDVRIEFGTINKEEDLVYFVRDNGHGFAPQDAEKLFVPFQRLQHDNEIEGLGIGLSTVYRIIQRHGGRAWAEGETGKGAVFFFTL</sequence>
<feature type="coiled-coil region" evidence="7">
    <location>
        <begin position="130"/>
        <end position="168"/>
    </location>
</feature>
<dbReference type="InterPro" id="IPR003594">
    <property type="entry name" value="HATPase_dom"/>
</dbReference>
<dbReference type="SUPFAM" id="SSF52172">
    <property type="entry name" value="CheY-like"/>
    <property type="match status" value="1"/>
</dbReference>
<dbReference type="Pfam" id="PF02518">
    <property type="entry name" value="HATPase_c"/>
    <property type="match status" value="1"/>
</dbReference>
<evidence type="ECO:0000256" key="7">
    <source>
        <dbReference type="SAM" id="Coils"/>
    </source>
</evidence>
<dbReference type="CDD" id="cd00082">
    <property type="entry name" value="HisKA"/>
    <property type="match status" value="1"/>
</dbReference>
<dbReference type="RefSeq" id="WP_214176408.1">
    <property type="nucleotide sequence ID" value="NZ_JAHCVK010000010.1"/>
</dbReference>
<evidence type="ECO:0000256" key="3">
    <source>
        <dbReference type="ARBA" id="ARBA00022553"/>
    </source>
</evidence>
<feature type="domain" description="Histidine kinase" evidence="8">
    <location>
        <begin position="171"/>
        <end position="381"/>
    </location>
</feature>
<evidence type="ECO:0000256" key="2">
    <source>
        <dbReference type="ARBA" id="ARBA00012438"/>
    </source>
</evidence>
<dbReference type="InterPro" id="IPR036097">
    <property type="entry name" value="HisK_dim/P_sf"/>
</dbReference>
<dbReference type="Gene3D" id="3.40.50.2300">
    <property type="match status" value="1"/>
</dbReference>
<dbReference type="SUPFAM" id="SSF47384">
    <property type="entry name" value="Homodimeric domain of signal transducing histidine kinase"/>
    <property type="match status" value="1"/>
</dbReference>
<reference evidence="10 11" key="1">
    <citation type="submission" date="2021-05" db="EMBL/GenBank/DDBJ databases">
        <title>The draft genome of Geobacter luticola JCM 17780.</title>
        <authorList>
            <person name="Xu Z."/>
            <person name="Masuda Y."/>
            <person name="Itoh H."/>
            <person name="Senoo K."/>
        </authorList>
    </citation>
    <scope>NUCLEOTIDE SEQUENCE [LARGE SCALE GENOMIC DNA]</scope>
    <source>
        <strain evidence="10 11">JCM 17780</strain>
    </source>
</reference>
<dbReference type="Pfam" id="PF00512">
    <property type="entry name" value="HisKA"/>
    <property type="match status" value="1"/>
</dbReference>
<keyword evidence="11" id="KW-1185">Reference proteome</keyword>
<dbReference type="InterPro" id="IPR050351">
    <property type="entry name" value="BphY/WalK/GraS-like"/>
</dbReference>
<dbReference type="PROSITE" id="PS50109">
    <property type="entry name" value="HIS_KIN"/>
    <property type="match status" value="1"/>
</dbReference>
<dbReference type="PRINTS" id="PR00344">
    <property type="entry name" value="BCTRLSENSOR"/>
</dbReference>
<evidence type="ECO:0000259" key="8">
    <source>
        <dbReference type="PROSITE" id="PS50109"/>
    </source>
</evidence>
<keyword evidence="5" id="KW-0418">Kinase</keyword>
<dbReference type="SMART" id="SM00388">
    <property type="entry name" value="HisKA"/>
    <property type="match status" value="1"/>
</dbReference>
<dbReference type="PANTHER" id="PTHR42878">
    <property type="entry name" value="TWO-COMPONENT HISTIDINE KINASE"/>
    <property type="match status" value="1"/>
</dbReference>
<dbReference type="InterPro" id="IPR005467">
    <property type="entry name" value="His_kinase_dom"/>
</dbReference>
<dbReference type="Pfam" id="PF00072">
    <property type="entry name" value="Response_reg"/>
    <property type="match status" value="1"/>
</dbReference>
<dbReference type="PANTHER" id="PTHR42878:SF15">
    <property type="entry name" value="BACTERIOPHYTOCHROME"/>
    <property type="match status" value="1"/>
</dbReference>
<evidence type="ECO:0000259" key="9">
    <source>
        <dbReference type="PROSITE" id="PS50110"/>
    </source>
</evidence>
<comment type="catalytic activity">
    <reaction evidence="1">
        <text>ATP + protein L-histidine = ADP + protein N-phospho-L-histidine.</text>
        <dbReference type="EC" id="2.7.13.3"/>
    </reaction>
</comment>
<dbReference type="InterPro" id="IPR004358">
    <property type="entry name" value="Sig_transdc_His_kin-like_C"/>
</dbReference>
<evidence type="ECO:0000256" key="4">
    <source>
        <dbReference type="ARBA" id="ARBA00022679"/>
    </source>
</evidence>
<dbReference type="Gene3D" id="3.30.565.10">
    <property type="entry name" value="Histidine kinase-like ATPase, C-terminal domain"/>
    <property type="match status" value="1"/>
</dbReference>